<dbReference type="AlphaFoldDB" id="A0A9N8PKI4"/>
<accession>A0A9N8PKI4</accession>
<dbReference type="OrthoDB" id="5985073at2759"/>
<evidence type="ECO:0000256" key="3">
    <source>
        <dbReference type="SAM" id="SignalP"/>
    </source>
</evidence>
<dbReference type="InterPro" id="IPR001002">
    <property type="entry name" value="Chitin-bd_1"/>
</dbReference>
<dbReference type="EMBL" id="CAIJEO010000010">
    <property type="protein sequence ID" value="CAD0099583.1"/>
    <property type="molecule type" value="Genomic_DNA"/>
</dbReference>
<keyword evidence="3" id="KW-0732">Signal</keyword>
<evidence type="ECO:0000259" key="4">
    <source>
        <dbReference type="PROSITE" id="PS50941"/>
    </source>
</evidence>
<protein>
    <recommendedName>
        <fullName evidence="4">Chitin-binding type-1 domain-containing protein</fullName>
    </recommendedName>
</protein>
<evidence type="ECO:0000256" key="1">
    <source>
        <dbReference type="ARBA" id="ARBA00022669"/>
    </source>
</evidence>
<dbReference type="SUPFAM" id="SSF57016">
    <property type="entry name" value="Plant lectins/antimicrobial peptides"/>
    <property type="match status" value="1"/>
</dbReference>
<evidence type="ECO:0000313" key="6">
    <source>
        <dbReference type="Proteomes" id="UP000714618"/>
    </source>
</evidence>
<feature type="disulfide bond" evidence="2">
    <location>
        <begin position="52"/>
        <end position="66"/>
    </location>
</feature>
<reference evidence="5" key="1">
    <citation type="submission" date="2020-06" db="EMBL/GenBank/DDBJ databases">
        <authorList>
            <person name="Onetto C."/>
        </authorList>
    </citation>
    <scope>NUCLEOTIDE SEQUENCE</scope>
</reference>
<dbReference type="InterPro" id="IPR036861">
    <property type="entry name" value="Endochitinase-like_sf"/>
</dbReference>
<dbReference type="GO" id="GO:0008061">
    <property type="term" value="F:chitin binding"/>
    <property type="evidence" value="ECO:0007669"/>
    <property type="project" value="UniProtKB-UniRule"/>
</dbReference>
<comment type="caution">
    <text evidence="2">Lacks conserved residue(s) required for the propagation of feature annotation.</text>
</comment>
<organism evidence="5 6">
    <name type="scientific">Aureobasidium mustum</name>
    <dbReference type="NCBI Taxonomy" id="2773714"/>
    <lineage>
        <taxon>Eukaryota</taxon>
        <taxon>Fungi</taxon>
        <taxon>Dikarya</taxon>
        <taxon>Ascomycota</taxon>
        <taxon>Pezizomycotina</taxon>
        <taxon>Dothideomycetes</taxon>
        <taxon>Dothideomycetidae</taxon>
        <taxon>Dothideales</taxon>
        <taxon>Saccotheciaceae</taxon>
        <taxon>Aureobasidium</taxon>
    </lineage>
</organism>
<keyword evidence="1 2" id="KW-0147">Chitin-binding</keyword>
<name>A0A9N8PKI4_9PEZI</name>
<comment type="caution">
    <text evidence="5">The sequence shown here is derived from an EMBL/GenBank/DDBJ whole genome shotgun (WGS) entry which is preliminary data.</text>
</comment>
<feature type="domain" description="Chitin-binding type-1" evidence="4">
    <location>
        <begin position="33"/>
        <end position="79"/>
    </location>
</feature>
<dbReference type="PROSITE" id="PS50941">
    <property type="entry name" value="CHIT_BIND_I_2"/>
    <property type="match status" value="1"/>
</dbReference>
<evidence type="ECO:0000313" key="5">
    <source>
        <dbReference type="EMBL" id="CAD0099583.1"/>
    </source>
</evidence>
<evidence type="ECO:0000256" key="2">
    <source>
        <dbReference type="PROSITE-ProRule" id="PRU00261"/>
    </source>
</evidence>
<dbReference type="Proteomes" id="UP000714618">
    <property type="component" value="Unassembled WGS sequence"/>
</dbReference>
<sequence length="115" mass="11943">MRFHIISALLCAVGVLAAPSTPHEVNGLAISEDGKCGGSTGQTCLNSYLGDCCSKAGTCGEGAFFCGLGCQKQFGACVPTYKGKLVSQNGMCGHDVTCKGSKFGECCGKNNWWYV</sequence>
<gene>
    <name evidence="5" type="ORF">AWRI4233_LOCUS8408</name>
</gene>
<keyword evidence="6" id="KW-1185">Reference proteome</keyword>
<proteinExistence type="predicted"/>
<feature type="chain" id="PRO_5040208115" description="Chitin-binding type-1 domain-containing protein" evidence="3">
    <location>
        <begin position="18"/>
        <end position="115"/>
    </location>
</feature>
<dbReference type="Gene3D" id="3.30.60.10">
    <property type="entry name" value="Endochitinase-like"/>
    <property type="match status" value="1"/>
</dbReference>
<feature type="signal peptide" evidence="3">
    <location>
        <begin position="1"/>
        <end position="17"/>
    </location>
</feature>
<keyword evidence="2" id="KW-1015">Disulfide bond</keyword>